<name>A0A1Z4F1W7_9MYCO</name>
<organism evidence="2 3">
    <name type="scientific">[Mycobacterium] stephanolepidis</name>
    <dbReference type="NCBI Taxonomy" id="1520670"/>
    <lineage>
        <taxon>Bacteria</taxon>
        <taxon>Bacillati</taxon>
        <taxon>Actinomycetota</taxon>
        <taxon>Actinomycetes</taxon>
        <taxon>Mycobacteriales</taxon>
        <taxon>Mycobacteriaceae</taxon>
        <taxon>Mycobacteroides</taxon>
    </lineage>
</organism>
<keyword evidence="1" id="KW-0472">Membrane</keyword>
<keyword evidence="1" id="KW-0812">Transmembrane</keyword>
<gene>
    <name evidence="2" type="ORF">MSTE_03900</name>
</gene>
<keyword evidence="3" id="KW-1185">Reference proteome</keyword>
<evidence type="ECO:0000313" key="3">
    <source>
        <dbReference type="Proteomes" id="UP000217954"/>
    </source>
</evidence>
<proteinExistence type="predicted"/>
<evidence type="ECO:0000256" key="1">
    <source>
        <dbReference type="SAM" id="Phobius"/>
    </source>
</evidence>
<dbReference type="Proteomes" id="UP000217954">
    <property type="component" value="Chromosome"/>
</dbReference>
<evidence type="ECO:0008006" key="4">
    <source>
        <dbReference type="Google" id="ProtNLM"/>
    </source>
</evidence>
<keyword evidence="1" id="KW-1133">Transmembrane helix</keyword>
<feature type="transmembrane region" description="Helical" evidence="1">
    <location>
        <begin position="12"/>
        <end position="29"/>
    </location>
</feature>
<evidence type="ECO:0000313" key="2">
    <source>
        <dbReference type="EMBL" id="BAX99198.1"/>
    </source>
</evidence>
<dbReference type="AlphaFoldDB" id="A0A1Z4F1W7"/>
<dbReference type="OrthoDB" id="4761539at2"/>
<accession>A0A1Z4F1W7</accession>
<dbReference type="EMBL" id="AP018165">
    <property type="protein sequence ID" value="BAX99198.1"/>
    <property type="molecule type" value="Genomic_DNA"/>
</dbReference>
<reference evidence="2 3" key="2">
    <citation type="journal article" date="2017" name="Int. J. Syst. Evol. Microbiol.">
        <title>Mycobacterium stephanolepidis sp. nov., a rapidly growing species related to Mycobacterium chelonae, isolated from marine teleost fish, Stephanolepis cirrhifer.</title>
        <authorList>
            <person name="Fukano H."/>
            <person name="Wada S."/>
            <person name="Kurata O."/>
            <person name="Katayama K."/>
            <person name="Fujiwara N."/>
            <person name="Hoshino Y."/>
        </authorList>
    </citation>
    <scope>NUCLEOTIDE SEQUENCE [LARGE SCALE GENOMIC DNA]</scope>
    <source>
        <strain evidence="2 3">NJB0901</strain>
    </source>
</reference>
<reference evidence="3" key="1">
    <citation type="journal article" date="2017" name="Genome Announc.">
        <title>Complete Genome Sequence of Mycobacterium stephanolepidis.</title>
        <authorList>
            <person name="Fukano H."/>
            <person name="Yoshida M."/>
            <person name="Katayama Y."/>
            <person name="Omatsu T."/>
            <person name="Mizutani T."/>
            <person name="Kurata O."/>
            <person name="Wada S."/>
            <person name="Hoshino Y."/>
        </authorList>
    </citation>
    <scope>NUCLEOTIDE SEQUENCE [LARGE SCALE GENOMIC DNA]</scope>
    <source>
        <strain evidence="3">NJB0901</strain>
    </source>
</reference>
<dbReference type="RefSeq" id="WP_157997722.1">
    <property type="nucleotide sequence ID" value="NZ_AP018165.1"/>
</dbReference>
<sequence length="200" mass="22064">MRWFAQTEIGRTLVAVGLILVAILFWSRIPNRPESYVALPVSGQLGEQLIGRNISTTVHGVYSTKKISVESKYEYTAPSDYTSTGIWIVVDLTCMTLVESSKVVAYLQAGDVRTAFRSGFSSPLGIPDSLQPGLQYRFVLVFDILEGGDNMMLSVMNAFKDIKTGLTMDPPLDSRLDIKIPSRDIESRPVVTINGAEVRT</sequence>
<protein>
    <recommendedName>
        <fullName evidence="4">DUF4352 domain-containing protein</fullName>
    </recommendedName>
</protein>
<dbReference type="KEGG" id="mste:MSTE_03900"/>